<keyword evidence="2" id="KW-1185">Reference proteome</keyword>
<reference evidence="2" key="1">
    <citation type="journal article" date="2024" name="Front. Bioeng. Biotechnol.">
        <title>Genome-scale model development and genomic sequencing of the oleaginous clade Lipomyces.</title>
        <authorList>
            <person name="Czajka J.J."/>
            <person name="Han Y."/>
            <person name="Kim J."/>
            <person name="Mondo S.J."/>
            <person name="Hofstad B.A."/>
            <person name="Robles A."/>
            <person name="Haridas S."/>
            <person name="Riley R."/>
            <person name="LaButti K."/>
            <person name="Pangilinan J."/>
            <person name="Andreopoulos W."/>
            <person name="Lipzen A."/>
            <person name="Yan J."/>
            <person name="Wang M."/>
            <person name="Ng V."/>
            <person name="Grigoriev I.V."/>
            <person name="Spatafora J.W."/>
            <person name="Magnuson J.K."/>
            <person name="Baker S.E."/>
            <person name="Pomraning K.R."/>
        </authorList>
    </citation>
    <scope>NUCLEOTIDE SEQUENCE [LARGE SCALE GENOMIC DNA]</scope>
    <source>
        <strain evidence="2">CBS 7786</strain>
    </source>
</reference>
<name>A0ACC3ST47_LIPKO</name>
<protein>
    <submittedName>
        <fullName evidence="1">Major facilitator superfamily domain-containing protein</fullName>
    </submittedName>
</protein>
<dbReference type="EMBL" id="MU971465">
    <property type="protein sequence ID" value="KAK9234564.1"/>
    <property type="molecule type" value="Genomic_DNA"/>
</dbReference>
<gene>
    <name evidence="1" type="ORF">V1525DRAFT_51404</name>
</gene>
<sequence>MARDDLRHKGDDKGDDHLQTKAEKDGNFVAEKGIDDSSDDDASFPSHEDKEIGLRTGKLRIPADWPPLASHEPKKYYFWNLRGPEGVDLDGIATQPSVFDDPDKAPLYQPLPRYENLHRVDHKARWTWREEIAVVRKIDLRIMSWCAIMFMALQLDRGNISQAVADNMLDDLKLNTNHYNNGNTIFKVFFLVSELPSQLVSKKLGPDRWIPIQMVSWSLVALSQFWLNSKASFYITRALLGALEGGFIADVCLYLSYFYTGVELPVRLAYFWAALTLSEIAASFMGFGILHMGGVLGREGWRWLFLVEGAITACVGIMSWLLMPPAPTKTASWFRGKDGWFTPREETIIVNRVLRDDPSKGDMHNRQHLNWQMFWRSLTDYDLWPIYIIGLMFFIPASPVDTYLTLTLRSIGFSTFQTILMVLPKQVLHLVCLLTVTYISQRYNDRTFVGITAQVWILITLIPLRIFGAHSNRWAKYVVTTLLLSYPSTHAVQVAWTSRNSNSVRTRTVSAALYNMFCQLGGIISSYVYRQDDRPLYHRGNSVLIGIAVLNVFIYIGTKVYYVLRNKRRDKEWNALSDEDKELYIRTTTDQGNKRLDFRFAH</sequence>
<evidence type="ECO:0000313" key="2">
    <source>
        <dbReference type="Proteomes" id="UP001433508"/>
    </source>
</evidence>
<accession>A0ACC3ST47</accession>
<proteinExistence type="predicted"/>
<dbReference type="Proteomes" id="UP001433508">
    <property type="component" value="Unassembled WGS sequence"/>
</dbReference>
<evidence type="ECO:0000313" key="1">
    <source>
        <dbReference type="EMBL" id="KAK9234564.1"/>
    </source>
</evidence>
<organism evidence="1 2">
    <name type="scientific">Lipomyces kononenkoae</name>
    <name type="common">Yeast</name>
    <dbReference type="NCBI Taxonomy" id="34357"/>
    <lineage>
        <taxon>Eukaryota</taxon>
        <taxon>Fungi</taxon>
        <taxon>Dikarya</taxon>
        <taxon>Ascomycota</taxon>
        <taxon>Saccharomycotina</taxon>
        <taxon>Lipomycetes</taxon>
        <taxon>Lipomycetales</taxon>
        <taxon>Lipomycetaceae</taxon>
        <taxon>Lipomyces</taxon>
    </lineage>
</organism>
<comment type="caution">
    <text evidence="1">The sequence shown here is derived from an EMBL/GenBank/DDBJ whole genome shotgun (WGS) entry which is preliminary data.</text>
</comment>